<evidence type="ECO:0000313" key="2">
    <source>
        <dbReference type="Proteomes" id="UP001301769"/>
    </source>
</evidence>
<proteinExistence type="predicted"/>
<dbReference type="Proteomes" id="UP001301769">
    <property type="component" value="Unassembled WGS sequence"/>
</dbReference>
<reference evidence="1" key="1">
    <citation type="journal article" date="2023" name="Mol. Phylogenet. Evol.">
        <title>Genome-scale phylogeny and comparative genomics of the fungal order Sordariales.</title>
        <authorList>
            <person name="Hensen N."/>
            <person name="Bonometti L."/>
            <person name="Westerberg I."/>
            <person name="Brannstrom I.O."/>
            <person name="Guillou S."/>
            <person name="Cros-Aarteil S."/>
            <person name="Calhoun S."/>
            <person name="Haridas S."/>
            <person name="Kuo A."/>
            <person name="Mondo S."/>
            <person name="Pangilinan J."/>
            <person name="Riley R."/>
            <person name="LaButti K."/>
            <person name="Andreopoulos B."/>
            <person name="Lipzen A."/>
            <person name="Chen C."/>
            <person name="Yan M."/>
            <person name="Daum C."/>
            <person name="Ng V."/>
            <person name="Clum A."/>
            <person name="Steindorff A."/>
            <person name="Ohm R.A."/>
            <person name="Martin F."/>
            <person name="Silar P."/>
            <person name="Natvig D.O."/>
            <person name="Lalanne C."/>
            <person name="Gautier V."/>
            <person name="Ament-Velasquez S.L."/>
            <person name="Kruys A."/>
            <person name="Hutchinson M.I."/>
            <person name="Powell A.J."/>
            <person name="Barry K."/>
            <person name="Miller A.N."/>
            <person name="Grigoriev I.V."/>
            <person name="Debuchy R."/>
            <person name="Gladieux P."/>
            <person name="Hiltunen Thoren M."/>
            <person name="Johannesson H."/>
        </authorList>
    </citation>
    <scope>NUCLEOTIDE SEQUENCE</scope>
    <source>
        <strain evidence="1">PSN293</strain>
    </source>
</reference>
<name>A0AAN7BA58_9PEZI</name>
<keyword evidence="2" id="KW-1185">Reference proteome</keyword>
<dbReference type="AlphaFoldDB" id="A0AAN7BA58"/>
<dbReference type="EMBL" id="MU858068">
    <property type="protein sequence ID" value="KAK4216488.1"/>
    <property type="molecule type" value="Genomic_DNA"/>
</dbReference>
<organism evidence="1 2">
    <name type="scientific">Rhypophila decipiens</name>
    <dbReference type="NCBI Taxonomy" id="261697"/>
    <lineage>
        <taxon>Eukaryota</taxon>
        <taxon>Fungi</taxon>
        <taxon>Dikarya</taxon>
        <taxon>Ascomycota</taxon>
        <taxon>Pezizomycotina</taxon>
        <taxon>Sordariomycetes</taxon>
        <taxon>Sordariomycetidae</taxon>
        <taxon>Sordariales</taxon>
        <taxon>Naviculisporaceae</taxon>
        <taxon>Rhypophila</taxon>
    </lineage>
</organism>
<protein>
    <recommendedName>
        <fullName evidence="3">F-box domain-containing protein</fullName>
    </recommendedName>
</protein>
<evidence type="ECO:0008006" key="3">
    <source>
        <dbReference type="Google" id="ProtNLM"/>
    </source>
</evidence>
<gene>
    <name evidence="1" type="ORF">QBC37DRAFT_370989</name>
</gene>
<evidence type="ECO:0000313" key="1">
    <source>
        <dbReference type="EMBL" id="KAK4216488.1"/>
    </source>
</evidence>
<sequence>MTQRLDNQPSTCLIVRLPAEIFAEIFRHLPSSLYSDTLITFMSISETCRVLRAVGQPFLYHSLVIRDLDLRPGRRGWKLVKTLCNRPDLRASVSELDVHIRLGPVVAFELSLDTSRTEGLETGALIALLIQLAPNLRRLSLYTDLASLRRLEVWLSETQFKSPFQIHCEYKHPGMACDGNSVTCQSAYFFHRLWTKANSLKPLCDSAPRLRFLRLEEDHFHMEHDREWSLEELSPLLTRWAASLETLYLGSALTIVDFAPRPQAALSFPYLTEQILDFKLPHRQLDEMAQHTEVLAALLKTVGPSLAKVGIQGSLGDTQQSPWSPACPRGVLYLSDVTNLLQPWNGTLW</sequence>
<comment type="caution">
    <text evidence="1">The sequence shown here is derived from an EMBL/GenBank/DDBJ whole genome shotgun (WGS) entry which is preliminary data.</text>
</comment>
<accession>A0AAN7BA58</accession>
<reference evidence="1" key="2">
    <citation type="submission" date="2023-05" db="EMBL/GenBank/DDBJ databases">
        <authorList>
            <consortium name="Lawrence Berkeley National Laboratory"/>
            <person name="Steindorff A."/>
            <person name="Hensen N."/>
            <person name="Bonometti L."/>
            <person name="Westerberg I."/>
            <person name="Brannstrom I.O."/>
            <person name="Guillou S."/>
            <person name="Cros-Aarteil S."/>
            <person name="Calhoun S."/>
            <person name="Haridas S."/>
            <person name="Kuo A."/>
            <person name="Mondo S."/>
            <person name="Pangilinan J."/>
            <person name="Riley R."/>
            <person name="Labutti K."/>
            <person name="Andreopoulos B."/>
            <person name="Lipzen A."/>
            <person name="Chen C."/>
            <person name="Yanf M."/>
            <person name="Daum C."/>
            <person name="Ng V."/>
            <person name="Clum A."/>
            <person name="Ohm R."/>
            <person name="Martin F."/>
            <person name="Silar P."/>
            <person name="Natvig D."/>
            <person name="Lalanne C."/>
            <person name="Gautier V."/>
            <person name="Ament-Velasquez S.L."/>
            <person name="Kruys A."/>
            <person name="Hutchinson M.I."/>
            <person name="Powell A.J."/>
            <person name="Barry K."/>
            <person name="Miller A.N."/>
            <person name="Grigoriev I.V."/>
            <person name="Debuchy R."/>
            <person name="Gladieux P."/>
            <person name="Thoren M.H."/>
            <person name="Johannesson H."/>
        </authorList>
    </citation>
    <scope>NUCLEOTIDE SEQUENCE</scope>
    <source>
        <strain evidence="1">PSN293</strain>
    </source>
</reference>